<evidence type="ECO:0000256" key="1">
    <source>
        <dbReference type="SAM" id="MobiDB-lite"/>
    </source>
</evidence>
<protein>
    <submittedName>
        <fullName evidence="2">Uncharacterized protein</fullName>
    </submittedName>
</protein>
<feature type="compositionally biased region" description="Basic and acidic residues" evidence="1">
    <location>
        <begin position="12"/>
        <end position="24"/>
    </location>
</feature>
<organism evidence="2 3">
    <name type="scientific">Tetrapyrgos nigripes</name>
    <dbReference type="NCBI Taxonomy" id="182062"/>
    <lineage>
        <taxon>Eukaryota</taxon>
        <taxon>Fungi</taxon>
        <taxon>Dikarya</taxon>
        <taxon>Basidiomycota</taxon>
        <taxon>Agaricomycotina</taxon>
        <taxon>Agaricomycetes</taxon>
        <taxon>Agaricomycetidae</taxon>
        <taxon>Agaricales</taxon>
        <taxon>Marasmiineae</taxon>
        <taxon>Marasmiaceae</taxon>
        <taxon>Tetrapyrgos</taxon>
    </lineage>
</organism>
<feature type="region of interest" description="Disordered" evidence="1">
    <location>
        <begin position="6"/>
        <end position="35"/>
    </location>
</feature>
<proteinExistence type="predicted"/>
<dbReference type="Proteomes" id="UP000559256">
    <property type="component" value="Unassembled WGS sequence"/>
</dbReference>
<dbReference type="EMBL" id="JAACJM010000009">
    <property type="protein sequence ID" value="KAF5371112.1"/>
    <property type="molecule type" value="Genomic_DNA"/>
</dbReference>
<name>A0A8H5GU48_9AGAR</name>
<accession>A0A8H5GU48</accession>
<gene>
    <name evidence="2" type="ORF">D9758_004128</name>
</gene>
<evidence type="ECO:0000313" key="2">
    <source>
        <dbReference type="EMBL" id="KAF5371112.1"/>
    </source>
</evidence>
<dbReference type="AlphaFoldDB" id="A0A8H5GU48"/>
<sequence length="166" mass="18677">MICACQSVPRDTGGEELHGREKTDPTSATPMSPEDDSSVAVCIQKAFYRLLIISRRQEGLWGAGLHQYSQRIFQTSFRWAVSEFAFGLDYLSSEGVQAGSNGDNNIEIFITDQDMLKIAPDFGPLRNSNTRYESGQIDDSLWILFNKLCAKTFSEATYILHQDHRS</sequence>
<dbReference type="OrthoDB" id="3026831at2759"/>
<keyword evidence="3" id="KW-1185">Reference proteome</keyword>
<reference evidence="2 3" key="1">
    <citation type="journal article" date="2020" name="ISME J.">
        <title>Uncovering the hidden diversity of litter-decomposition mechanisms in mushroom-forming fungi.</title>
        <authorList>
            <person name="Floudas D."/>
            <person name="Bentzer J."/>
            <person name="Ahren D."/>
            <person name="Johansson T."/>
            <person name="Persson P."/>
            <person name="Tunlid A."/>
        </authorList>
    </citation>
    <scope>NUCLEOTIDE SEQUENCE [LARGE SCALE GENOMIC DNA]</scope>
    <source>
        <strain evidence="2 3">CBS 291.85</strain>
    </source>
</reference>
<evidence type="ECO:0000313" key="3">
    <source>
        <dbReference type="Proteomes" id="UP000559256"/>
    </source>
</evidence>
<comment type="caution">
    <text evidence="2">The sequence shown here is derived from an EMBL/GenBank/DDBJ whole genome shotgun (WGS) entry which is preliminary data.</text>
</comment>